<keyword evidence="1" id="KW-0472">Membrane</keyword>
<feature type="transmembrane region" description="Helical" evidence="1">
    <location>
        <begin position="85"/>
        <end position="104"/>
    </location>
</feature>
<evidence type="ECO:0000313" key="3">
    <source>
        <dbReference type="Proteomes" id="UP000053424"/>
    </source>
</evidence>
<name>A0A0C3CEH3_HEBCY</name>
<dbReference type="OrthoDB" id="3265172at2759"/>
<proteinExistence type="predicted"/>
<accession>A0A0C3CEH3</accession>
<reference evidence="2 3" key="1">
    <citation type="submission" date="2014-04" db="EMBL/GenBank/DDBJ databases">
        <authorList>
            <consortium name="DOE Joint Genome Institute"/>
            <person name="Kuo A."/>
            <person name="Gay G."/>
            <person name="Dore J."/>
            <person name="Kohler A."/>
            <person name="Nagy L.G."/>
            <person name="Floudas D."/>
            <person name="Copeland A."/>
            <person name="Barry K.W."/>
            <person name="Cichocki N."/>
            <person name="Veneault-Fourrey C."/>
            <person name="LaButti K."/>
            <person name="Lindquist E.A."/>
            <person name="Lipzen A."/>
            <person name="Lundell T."/>
            <person name="Morin E."/>
            <person name="Murat C."/>
            <person name="Sun H."/>
            <person name="Tunlid A."/>
            <person name="Henrissat B."/>
            <person name="Grigoriev I.V."/>
            <person name="Hibbett D.S."/>
            <person name="Martin F."/>
            <person name="Nordberg H.P."/>
            <person name="Cantor M.N."/>
            <person name="Hua S.X."/>
        </authorList>
    </citation>
    <scope>NUCLEOTIDE SEQUENCE [LARGE SCALE GENOMIC DNA]</scope>
    <source>
        <strain evidence="3">h7</strain>
    </source>
</reference>
<feature type="transmembrane region" description="Helical" evidence="1">
    <location>
        <begin position="154"/>
        <end position="174"/>
    </location>
</feature>
<gene>
    <name evidence="2" type="ORF">M413DRAFT_64212</name>
</gene>
<dbReference type="Proteomes" id="UP000053424">
    <property type="component" value="Unassembled WGS sequence"/>
</dbReference>
<evidence type="ECO:0000256" key="1">
    <source>
        <dbReference type="SAM" id="Phobius"/>
    </source>
</evidence>
<keyword evidence="1" id="KW-0812">Transmembrane</keyword>
<keyword evidence="1" id="KW-1133">Transmembrane helix</keyword>
<dbReference type="EMBL" id="KN831770">
    <property type="protein sequence ID" value="KIM47165.1"/>
    <property type="molecule type" value="Genomic_DNA"/>
</dbReference>
<keyword evidence="3" id="KW-1185">Reference proteome</keyword>
<dbReference type="AlphaFoldDB" id="A0A0C3CEH3"/>
<reference evidence="3" key="2">
    <citation type="submission" date="2015-01" db="EMBL/GenBank/DDBJ databases">
        <title>Evolutionary Origins and Diversification of the Mycorrhizal Mutualists.</title>
        <authorList>
            <consortium name="DOE Joint Genome Institute"/>
            <consortium name="Mycorrhizal Genomics Consortium"/>
            <person name="Kohler A."/>
            <person name="Kuo A."/>
            <person name="Nagy L.G."/>
            <person name="Floudas D."/>
            <person name="Copeland A."/>
            <person name="Barry K.W."/>
            <person name="Cichocki N."/>
            <person name="Veneault-Fourrey C."/>
            <person name="LaButti K."/>
            <person name="Lindquist E.A."/>
            <person name="Lipzen A."/>
            <person name="Lundell T."/>
            <person name="Morin E."/>
            <person name="Murat C."/>
            <person name="Riley R."/>
            <person name="Ohm R."/>
            <person name="Sun H."/>
            <person name="Tunlid A."/>
            <person name="Henrissat B."/>
            <person name="Grigoriev I.V."/>
            <person name="Hibbett D.S."/>
            <person name="Martin F."/>
        </authorList>
    </citation>
    <scope>NUCLEOTIDE SEQUENCE [LARGE SCALE GENOMIC DNA]</scope>
    <source>
        <strain evidence="3">h7</strain>
    </source>
</reference>
<protein>
    <submittedName>
        <fullName evidence="2">Uncharacterized protein</fullName>
    </submittedName>
</protein>
<evidence type="ECO:0000313" key="2">
    <source>
        <dbReference type="EMBL" id="KIM47165.1"/>
    </source>
</evidence>
<organism evidence="2 3">
    <name type="scientific">Hebeloma cylindrosporum</name>
    <dbReference type="NCBI Taxonomy" id="76867"/>
    <lineage>
        <taxon>Eukaryota</taxon>
        <taxon>Fungi</taxon>
        <taxon>Dikarya</taxon>
        <taxon>Basidiomycota</taxon>
        <taxon>Agaricomycotina</taxon>
        <taxon>Agaricomycetes</taxon>
        <taxon>Agaricomycetidae</taxon>
        <taxon>Agaricales</taxon>
        <taxon>Agaricineae</taxon>
        <taxon>Hymenogastraceae</taxon>
        <taxon>Hebeloma</taxon>
    </lineage>
</organism>
<sequence length="200" mass="22434">MNGVSLTPSTVTKAVQDLQTTIQPLTATEQYWATRALKAEALLAAQETHKQEVRNLGHENDMKRERELKLLAAEHKEKHAALEKLLIFLLALIAVLVVLIIYLATHYTRHSMLLQHKQHEKWWSIVGASHITVPILSPFTSVVEHEASVVGTKLIATLAAIGAFLAYMIFRHWFANQLKPMNSQPSNMTLTSAVSRAIDR</sequence>
<dbReference type="HOGENOM" id="CLU_099959_1_0_1"/>